<accession>S3XRN1</accession>
<sequence length="177" mass="20316">MKNILILFLLITIPNASNLKALDEEFYPSVKEGIIEQNNTVIIATKISINDARGRQTATKRAKLLLFKYLKKNDENLKSVEIAGFNSGYHENGYMFSAVNKTNIKNIYTIDENNKNSNDLNDIKDALKEQAMELEKENTKKSLLQAKDIYQMQLFDMEGYNRVSKKIMQLKTKQNGD</sequence>
<reference evidence="2 3" key="1">
    <citation type="submission" date="2013-06" db="EMBL/GenBank/DDBJ databases">
        <title>The Genome Sequence of Campylobacter ureolyticus ACS-301-V-SCH3B.</title>
        <authorList>
            <consortium name="The Broad Institute Genomics Platform"/>
            <person name="Earl A."/>
            <person name="Ward D."/>
            <person name="Feldgarden M."/>
            <person name="Gevers D."/>
            <person name="Saerens B."/>
            <person name="Vaneechoutte M."/>
            <person name="Walker B."/>
            <person name="Young S."/>
            <person name="Zeng Q."/>
            <person name="Gargeya S."/>
            <person name="Fitzgerald M."/>
            <person name="Haas B."/>
            <person name="Abouelleil A."/>
            <person name="Allen A.W."/>
            <person name="Alvarado L."/>
            <person name="Arachchi H.M."/>
            <person name="Berlin A.M."/>
            <person name="Chapman S.B."/>
            <person name="Gainer-Dewar J."/>
            <person name="Goldberg J."/>
            <person name="Griggs A."/>
            <person name="Gujja S."/>
            <person name="Hansen M."/>
            <person name="Howarth C."/>
            <person name="Imamovic A."/>
            <person name="Ireland A."/>
            <person name="Larimer J."/>
            <person name="McCowan C."/>
            <person name="Murphy C."/>
            <person name="Pearson M."/>
            <person name="Poon T.W."/>
            <person name="Priest M."/>
            <person name="Roberts A."/>
            <person name="Saif S."/>
            <person name="Shea T."/>
            <person name="Sisk P."/>
            <person name="Sykes S."/>
            <person name="Wortman J."/>
            <person name="Nusbaum C."/>
            <person name="Birren B."/>
        </authorList>
    </citation>
    <scope>NUCLEOTIDE SEQUENCE [LARGE SCALE GENOMIC DNA]</scope>
    <source>
        <strain evidence="2 3">ACS-301-V-Sch3b</strain>
    </source>
</reference>
<evidence type="ECO:0000313" key="2">
    <source>
        <dbReference type="EMBL" id="EPH08003.1"/>
    </source>
</evidence>
<dbReference type="HOGENOM" id="CLU_1515190_0_0_7"/>
<name>S3XRN1_9BACT</name>
<keyword evidence="1" id="KW-0175">Coiled coil</keyword>
<dbReference type="EMBL" id="AGYD01000011">
    <property type="protein sequence ID" value="EPH08003.1"/>
    <property type="molecule type" value="Genomic_DNA"/>
</dbReference>
<dbReference type="AlphaFoldDB" id="S3XRN1"/>
<evidence type="ECO:0000256" key="1">
    <source>
        <dbReference type="SAM" id="Coils"/>
    </source>
</evidence>
<organism evidence="2 3">
    <name type="scientific">Campylobacter ureolyticus ACS-301-V-Sch3b</name>
    <dbReference type="NCBI Taxonomy" id="883165"/>
    <lineage>
        <taxon>Bacteria</taxon>
        <taxon>Pseudomonadati</taxon>
        <taxon>Campylobacterota</taxon>
        <taxon>Epsilonproteobacteria</taxon>
        <taxon>Campylobacterales</taxon>
        <taxon>Campylobacteraceae</taxon>
        <taxon>Campylobacter</taxon>
    </lineage>
</organism>
<evidence type="ECO:0000313" key="3">
    <source>
        <dbReference type="Proteomes" id="UP000014539"/>
    </source>
</evidence>
<dbReference type="RefSeq" id="WP_016647113.1">
    <property type="nucleotide sequence ID" value="NZ_KE340327.1"/>
</dbReference>
<comment type="caution">
    <text evidence="2">The sequence shown here is derived from an EMBL/GenBank/DDBJ whole genome shotgun (WGS) entry which is preliminary data.</text>
</comment>
<proteinExistence type="predicted"/>
<keyword evidence="3" id="KW-1185">Reference proteome</keyword>
<gene>
    <name evidence="2" type="ORF">HMPREF9309_01258</name>
</gene>
<protein>
    <submittedName>
        <fullName evidence="2">Uncharacterized protein</fullName>
    </submittedName>
</protein>
<dbReference type="Proteomes" id="UP000014539">
    <property type="component" value="Unassembled WGS sequence"/>
</dbReference>
<feature type="coiled-coil region" evidence="1">
    <location>
        <begin position="110"/>
        <end position="147"/>
    </location>
</feature>
<dbReference type="PATRIC" id="fig|883165.3.peg.1275"/>